<proteinExistence type="predicted"/>
<reference evidence="1 2" key="1">
    <citation type="submission" date="2017-01" db="EMBL/GenBank/DDBJ databases">
        <authorList>
            <person name="Mah S.A."/>
            <person name="Swanson W.J."/>
            <person name="Moy G.W."/>
            <person name="Vacquier V.D."/>
        </authorList>
    </citation>
    <scope>NUCLEOTIDE SEQUENCE [LARGE SCALE GENOMIC DNA]</scope>
    <source>
        <strain evidence="1 2">DSM 11589</strain>
    </source>
</reference>
<protein>
    <submittedName>
        <fullName evidence="1">Uncharacterized protein</fullName>
    </submittedName>
</protein>
<dbReference type="EMBL" id="FTOA01000004">
    <property type="protein sequence ID" value="SIS91536.1"/>
    <property type="molecule type" value="Genomic_DNA"/>
</dbReference>
<evidence type="ECO:0000313" key="2">
    <source>
        <dbReference type="Proteomes" id="UP000185678"/>
    </source>
</evidence>
<evidence type="ECO:0000313" key="1">
    <source>
        <dbReference type="EMBL" id="SIS91536.1"/>
    </source>
</evidence>
<keyword evidence="2" id="KW-1185">Reference proteome</keyword>
<organism evidence="1 2">
    <name type="scientific">Insolitispirillum peregrinum</name>
    <dbReference type="NCBI Taxonomy" id="80876"/>
    <lineage>
        <taxon>Bacteria</taxon>
        <taxon>Pseudomonadati</taxon>
        <taxon>Pseudomonadota</taxon>
        <taxon>Alphaproteobacteria</taxon>
        <taxon>Rhodospirillales</taxon>
        <taxon>Novispirillaceae</taxon>
        <taxon>Insolitispirillum</taxon>
    </lineage>
</organism>
<name>A0A1N7MZK0_9PROT</name>
<gene>
    <name evidence="1" type="ORF">SAMN05421779_104458</name>
</gene>
<dbReference type="AlphaFoldDB" id="A0A1N7MZK0"/>
<dbReference type="Proteomes" id="UP000185678">
    <property type="component" value="Unassembled WGS sequence"/>
</dbReference>
<sequence>MALVVVGVQGTLDMGLDGPLIADLRHAATDLSARLGYAGGTAAVSPSGQ</sequence>
<accession>A0A1N7MZK0</accession>